<organism evidence="1 2">
    <name type="scientific">Irpex rosettiformis</name>
    <dbReference type="NCBI Taxonomy" id="378272"/>
    <lineage>
        <taxon>Eukaryota</taxon>
        <taxon>Fungi</taxon>
        <taxon>Dikarya</taxon>
        <taxon>Basidiomycota</taxon>
        <taxon>Agaricomycotina</taxon>
        <taxon>Agaricomycetes</taxon>
        <taxon>Polyporales</taxon>
        <taxon>Irpicaceae</taxon>
        <taxon>Irpex</taxon>
    </lineage>
</organism>
<sequence>MSVARQTSVSPRTPPHCKTCGQPKKGHPVRCPLLDSPKSSAPPATITVKNDYVYSGTRIAFDGIEYTAYKPASVAPITPTNRHCSAGHGQTVLLPSSGTLVTSPPNDRALLRNDSHQTEDSHGNERSRQVRGRQAAQRQRRGSSTPVSSFRNETEVEVSQPPLRGSPQHRLYSPTQSESRRPHVGVEASHDGSGDYTSYGAEQRTYTRYSRTTAVAAYGLSADVVNNWEQNGGLTAQGNSPPVHYRLRAVREESWAVTRITDKMDFWRIAGIIVIGCVMGAATVELYWRL</sequence>
<dbReference type="EMBL" id="MU274903">
    <property type="protein sequence ID" value="KAI0092396.1"/>
    <property type="molecule type" value="Genomic_DNA"/>
</dbReference>
<accession>A0ACB8UDZ3</accession>
<proteinExistence type="predicted"/>
<reference evidence="1" key="1">
    <citation type="journal article" date="2021" name="Environ. Microbiol.">
        <title>Gene family expansions and transcriptome signatures uncover fungal adaptations to wood decay.</title>
        <authorList>
            <person name="Hage H."/>
            <person name="Miyauchi S."/>
            <person name="Viragh M."/>
            <person name="Drula E."/>
            <person name="Min B."/>
            <person name="Chaduli D."/>
            <person name="Navarro D."/>
            <person name="Favel A."/>
            <person name="Norest M."/>
            <person name="Lesage-Meessen L."/>
            <person name="Balint B."/>
            <person name="Merenyi Z."/>
            <person name="de Eugenio L."/>
            <person name="Morin E."/>
            <person name="Martinez A.T."/>
            <person name="Baldrian P."/>
            <person name="Stursova M."/>
            <person name="Martinez M.J."/>
            <person name="Novotny C."/>
            <person name="Magnuson J.K."/>
            <person name="Spatafora J.W."/>
            <person name="Maurice S."/>
            <person name="Pangilinan J."/>
            <person name="Andreopoulos W."/>
            <person name="LaButti K."/>
            <person name="Hundley H."/>
            <person name="Na H."/>
            <person name="Kuo A."/>
            <person name="Barry K."/>
            <person name="Lipzen A."/>
            <person name="Henrissat B."/>
            <person name="Riley R."/>
            <person name="Ahrendt S."/>
            <person name="Nagy L.G."/>
            <person name="Grigoriev I.V."/>
            <person name="Martin F."/>
            <person name="Rosso M.N."/>
        </authorList>
    </citation>
    <scope>NUCLEOTIDE SEQUENCE</scope>
    <source>
        <strain evidence="1">CBS 384.51</strain>
    </source>
</reference>
<keyword evidence="2" id="KW-1185">Reference proteome</keyword>
<evidence type="ECO:0000313" key="2">
    <source>
        <dbReference type="Proteomes" id="UP001055072"/>
    </source>
</evidence>
<dbReference type="Proteomes" id="UP001055072">
    <property type="component" value="Unassembled WGS sequence"/>
</dbReference>
<protein>
    <submittedName>
        <fullName evidence="1">Uncharacterized protein</fullName>
    </submittedName>
</protein>
<evidence type="ECO:0000313" key="1">
    <source>
        <dbReference type="EMBL" id="KAI0092396.1"/>
    </source>
</evidence>
<gene>
    <name evidence="1" type="ORF">BDY19DRAFT_924055</name>
</gene>
<comment type="caution">
    <text evidence="1">The sequence shown here is derived from an EMBL/GenBank/DDBJ whole genome shotgun (WGS) entry which is preliminary data.</text>
</comment>
<name>A0ACB8UDZ3_9APHY</name>